<gene>
    <name evidence="1" type="ORF">NCTC5050_00444</name>
</gene>
<dbReference type="AlphaFoldDB" id="A0A377Z3Z9"/>
<dbReference type="Proteomes" id="UP000255382">
    <property type="component" value="Unassembled WGS sequence"/>
</dbReference>
<reference evidence="1 2" key="1">
    <citation type="submission" date="2018-06" db="EMBL/GenBank/DDBJ databases">
        <authorList>
            <consortium name="Pathogen Informatics"/>
            <person name="Doyle S."/>
        </authorList>
    </citation>
    <scope>NUCLEOTIDE SEQUENCE [LARGE SCALE GENOMIC DNA]</scope>
    <source>
        <strain evidence="1 2">NCTC5050</strain>
    </source>
</reference>
<accession>A0A377Z3Z9</accession>
<evidence type="ECO:0000313" key="1">
    <source>
        <dbReference type="EMBL" id="STU59742.1"/>
    </source>
</evidence>
<dbReference type="REBASE" id="381788">
    <property type="entry name" value="Kpn5050ORF443P"/>
</dbReference>
<name>A0A377Z3Z9_KLEPO</name>
<evidence type="ECO:0000313" key="2">
    <source>
        <dbReference type="Proteomes" id="UP000255382"/>
    </source>
</evidence>
<keyword evidence="2" id="KW-1185">Reference proteome</keyword>
<organism evidence="1 2">
    <name type="scientific">Klebsiella pneumoniae subsp. ozaenae</name>
    <dbReference type="NCBI Taxonomy" id="574"/>
    <lineage>
        <taxon>Bacteria</taxon>
        <taxon>Pseudomonadati</taxon>
        <taxon>Pseudomonadota</taxon>
        <taxon>Gammaproteobacteria</taxon>
        <taxon>Enterobacterales</taxon>
        <taxon>Enterobacteriaceae</taxon>
        <taxon>Klebsiella/Raoultella group</taxon>
        <taxon>Klebsiella</taxon>
        <taxon>Klebsiella pneumoniae complex</taxon>
    </lineage>
</organism>
<dbReference type="EMBL" id="UGLZ01000004">
    <property type="protein sequence ID" value="STU59742.1"/>
    <property type="molecule type" value="Genomic_DNA"/>
</dbReference>
<proteinExistence type="predicted"/>
<protein>
    <submittedName>
        <fullName evidence="1">Uncharacterized protein</fullName>
    </submittedName>
</protein>
<sequence>MRASPVRGGNYLERALKDIEKEMIKAFDELEDALFEEYWGVIIHRNERIKYWLNLADSYAVGWIPSETLFTEIEY</sequence>